<dbReference type="Proteomes" id="UP000224629">
    <property type="component" value="Chromosome"/>
</dbReference>
<dbReference type="EMBL" id="CP024161">
    <property type="protein sequence ID" value="ATP59762.1"/>
    <property type="molecule type" value="Genomic_DNA"/>
</dbReference>
<dbReference type="RefSeq" id="WP_099451988.1">
    <property type="nucleotide sequence ID" value="NZ_CP024161.1"/>
</dbReference>
<reference evidence="2" key="1">
    <citation type="submission" date="2017-10" db="EMBL/GenBank/DDBJ databases">
        <title>Genome-wide analysis of the first isolated strain mycoplasma dispar GS01.</title>
        <authorList>
            <person name="Hao H."/>
            <person name="Chen S."/>
            <person name="Zhao P."/>
            <person name="Chu Y."/>
            <person name="Liu Y."/>
        </authorList>
    </citation>
    <scope>NUCLEOTIDE SEQUENCE [LARGE SCALE GENOMIC DNA]</scope>
    <source>
        <strain evidence="2">GS01</strain>
    </source>
</reference>
<feature type="transmembrane region" description="Helical" evidence="1">
    <location>
        <begin position="103"/>
        <end position="131"/>
    </location>
</feature>
<organism evidence="2 3">
    <name type="scientific">Mesomycoplasma dispar</name>
    <dbReference type="NCBI Taxonomy" id="86660"/>
    <lineage>
        <taxon>Bacteria</taxon>
        <taxon>Bacillati</taxon>
        <taxon>Mycoplasmatota</taxon>
        <taxon>Mycoplasmoidales</taxon>
        <taxon>Metamycoplasmataceae</taxon>
        <taxon>Mesomycoplasma</taxon>
    </lineage>
</organism>
<feature type="transmembrane region" description="Helical" evidence="1">
    <location>
        <begin position="75"/>
        <end position="97"/>
    </location>
</feature>
<protein>
    <submittedName>
        <fullName evidence="2">Uncharacterized protein</fullName>
    </submittedName>
</protein>
<proteinExistence type="predicted"/>
<accession>A0ABN5DZI9</accession>
<evidence type="ECO:0000313" key="2">
    <source>
        <dbReference type="EMBL" id="ATP59762.1"/>
    </source>
</evidence>
<evidence type="ECO:0000256" key="1">
    <source>
        <dbReference type="SAM" id="Phobius"/>
    </source>
</evidence>
<gene>
    <name evidence="2" type="ORF">CSW10_02340</name>
</gene>
<keyword evidence="1" id="KW-1133">Transmembrane helix</keyword>
<feature type="transmembrane region" description="Helical" evidence="1">
    <location>
        <begin position="6"/>
        <end position="26"/>
    </location>
</feature>
<keyword evidence="3" id="KW-1185">Reference proteome</keyword>
<name>A0ABN5DZI9_9BACT</name>
<keyword evidence="1" id="KW-0812">Transmembrane</keyword>
<sequence>MPSSLLIFIPLLTFVVIAAFNIIIWFKVRANYYFRNVFRRIKLLNKELDSINCNLLFKKGLSQIGKIVRKNNKYLLFNLIFTIAFSVSEFVIFWVIFFDPKDLYFLIFVLGLLSFAKFLFTALIFGTVFVSKKMIKTAEIRTQKWNFDSKSFYFDREYHPNNKKTKNLIAFVNPGQREVVFSSDEFRKYLKGYGLDVFYLIIWGIHFPSLKNVKFESVDIYQDFVNLYKKSG</sequence>
<evidence type="ECO:0000313" key="3">
    <source>
        <dbReference type="Proteomes" id="UP000224629"/>
    </source>
</evidence>
<keyword evidence="1" id="KW-0472">Membrane</keyword>